<dbReference type="OrthoDB" id="10668900at2759"/>
<gene>
    <name evidence="2" type="ORF">SPIL2461_LOCUS15405</name>
</gene>
<accession>A0A812UML8</accession>
<comment type="caution">
    <text evidence="2">The sequence shown here is derived from an EMBL/GenBank/DDBJ whole genome shotgun (WGS) entry which is preliminary data.</text>
</comment>
<organism evidence="2 3">
    <name type="scientific">Symbiodinium pilosum</name>
    <name type="common">Dinoflagellate</name>
    <dbReference type="NCBI Taxonomy" id="2952"/>
    <lineage>
        <taxon>Eukaryota</taxon>
        <taxon>Sar</taxon>
        <taxon>Alveolata</taxon>
        <taxon>Dinophyceae</taxon>
        <taxon>Suessiales</taxon>
        <taxon>Symbiodiniaceae</taxon>
        <taxon>Symbiodinium</taxon>
    </lineage>
</organism>
<protein>
    <submittedName>
        <fullName evidence="2">Uncharacterized protein</fullName>
    </submittedName>
</protein>
<feature type="compositionally biased region" description="Basic and acidic residues" evidence="1">
    <location>
        <begin position="401"/>
        <end position="413"/>
    </location>
</feature>
<name>A0A812UML8_SYMPI</name>
<sequence>MEWSKKDWHFIHSASGQPNSAGLLVGVRDSLAKVDGISCALDTWSRKLATYEHPKGRSQIDFVLVRQHSADRVAKQTKPEKTILAGWRTSGHLPLQANLILSWTMRQRTRLRDAAGSLVDRKTECKILAEYAGKLFHGNAQQPDLPELLPLSDEIFSAQAWSDAISKIPRSKAVPSFSPKTSVLKAHLDTVCSRLEHISRLCFSSQLADIPAEWLSVQIAWLPKPAKSPSRLISASYSGWMGLRYSNCVGALTQTLQIPITDEVEYLGVLLSYRSFELATAKYRIKKAGITHKSLHKVLRINGPLGTRHKLRIYKACALASLLYGLIGVGLNLEILGDKEDLSKIVRVLSHFLATYAPQTQASSKHTRDPGADDAEPSKWHRSNQKGNPGKGHGVKSNRQGGRDTWARSKEDQQWSDGWSSSEVKELKTALSGVTRLLLQHEDWAHSVKLEVSDG</sequence>
<dbReference type="EMBL" id="CAJNIZ010037591">
    <property type="protein sequence ID" value="CAE7572126.1"/>
    <property type="molecule type" value="Genomic_DNA"/>
</dbReference>
<evidence type="ECO:0000256" key="1">
    <source>
        <dbReference type="SAM" id="MobiDB-lite"/>
    </source>
</evidence>
<dbReference type="AlphaFoldDB" id="A0A812UML8"/>
<dbReference type="Proteomes" id="UP000649617">
    <property type="component" value="Unassembled WGS sequence"/>
</dbReference>
<proteinExistence type="predicted"/>
<evidence type="ECO:0000313" key="2">
    <source>
        <dbReference type="EMBL" id="CAE7572126.1"/>
    </source>
</evidence>
<feature type="compositionally biased region" description="Basic and acidic residues" evidence="1">
    <location>
        <begin position="366"/>
        <end position="379"/>
    </location>
</feature>
<reference evidence="2" key="1">
    <citation type="submission" date="2021-02" db="EMBL/GenBank/DDBJ databases">
        <authorList>
            <person name="Dougan E. K."/>
            <person name="Rhodes N."/>
            <person name="Thang M."/>
            <person name="Chan C."/>
        </authorList>
    </citation>
    <scope>NUCLEOTIDE SEQUENCE</scope>
</reference>
<evidence type="ECO:0000313" key="3">
    <source>
        <dbReference type="Proteomes" id="UP000649617"/>
    </source>
</evidence>
<feature type="region of interest" description="Disordered" evidence="1">
    <location>
        <begin position="360"/>
        <end position="422"/>
    </location>
</feature>
<keyword evidence="3" id="KW-1185">Reference proteome</keyword>